<dbReference type="PANTHER" id="PTHR36528">
    <property type="entry name" value="CRISPR SYSTEM SINGLE-STRAND-SPECIFIC DEOXYRIBONUCLEASE CAS10/CSM1 (SUBTYPE III-A)"/>
    <property type="match status" value="1"/>
</dbReference>
<organism evidence="14 15">
    <name type="scientific">Brotocaccenecus cirricatena</name>
    <dbReference type="NCBI Taxonomy" id="3064195"/>
    <lineage>
        <taxon>Bacteria</taxon>
        <taxon>Bacillati</taxon>
        <taxon>Bacillota</taxon>
        <taxon>Clostridia</taxon>
        <taxon>Eubacteriales</taxon>
        <taxon>Oscillospiraceae</taxon>
        <taxon>Brotocaccenecus</taxon>
    </lineage>
</organism>
<reference evidence="14" key="1">
    <citation type="submission" date="2021-10" db="EMBL/GenBank/DDBJ databases">
        <title>Anaerobic single-cell dispensing facilitates the cultivation of human gut bacteria.</title>
        <authorList>
            <person name="Afrizal A."/>
        </authorList>
    </citation>
    <scope>NUCLEOTIDE SEQUENCE</scope>
    <source>
        <strain evidence="14">CLA-AA-H272</strain>
    </source>
</reference>
<dbReference type="SUPFAM" id="SSF109604">
    <property type="entry name" value="HD-domain/PDEase-like"/>
    <property type="match status" value="1"/>
</dbReference>
<dbReference type="GO" id="GO:0004519">
    <property type="term" value="F:endonuclease activity"/>
    <property type="evidence" value="ECO:0007669"/>
    <property type="project" value="UniProtKB-KW"/>
</dbReference>
<keyword evidence="4" id="KW-0808">Transferase</keyword>
<dbReference type="GO" id="GO:0016740">
    <property type="term" value="F:transferase activity"/>
    <property type="evidence" value="ECO:0007669"/>
    <property type="project" value="UniProtKB-KW"/>
</dbReference>
<keyword evidence="15" id="KW-1185">Reference proteome</keyword>
<keyword evidence="6" id="KW-0547">Nucleotide-binding</keyword>
<accession>A0AAE3DE47</accession>
<comment type="caution">
    <text evidence="14">The sequence shown here is derived from an EMBL/GenBank/DDBJ whole genome shotgun (WGS) entry which is preliminary data.</text>
</comment>
<evidence type="ECO:0000256" key="4">
    <source>
        <dbReference type="ARBA" id="ARBA00022679"/>
    </source>
</evidence>
<evidence type="ECO:0000256" key="2">
    <source>
        <dbReference type="ARBA" id="ARBA00005700"/>
    </source>
</evidence>
<dbReference type="AlphaFoldDB" id="A0AAE3DE47"/>
<keyword evidence="11" id="KW-0051">Antiviral defense</keyword>
<dbReference type="InterPro" id="IPR054767">
    <property type="entry name" value="Cas10-Cmr2_palm2"/>
</dbReference>
<evidence type="ECO:0000256" key="10">
    <source>
        <dbReference type="ARBA" id="ARBA00022840"/>
    </source>
</evidence>
<dbReference type="InterPro" id="IPR013408">
    <property type="entry name" value="Cas10/Csm1"/>
</dbReference>
<dbReference type="GO" id="GO:0051607">
    <property type="term" value="P:defense response to virus"/>
    <property type="evidence" value="ECO:0007669"/>
    <property type="project" value="UniProtKB-KW"/>
</dbReference>
<evidence type="ECO:0000256" key="11">
    <source>
        <dbReference type="ARBA" id="ARBA00023118"/>
    </source>
</evidence>
<dbReference type="InterPro" id="IPR043128">
    <property type="entry name" value="Rev_trsase/Diguanyl_cyclase"/>
</dbReference>
<dbReference type="Pfam" id="PF22335">
    <property type="entry name" value="Cas10-Cmr2_palm2"/>
    <property type="match status" value="1"/>
</dbReference>
<dbReference type="Pfam" id="PF01966">
    <property type="entry name" value="HD"/>
    <property type="match status" value="1"/>
</dbReference>
<dbReference type="NCBIfam" id="TIGR02578">
    <property type="entry name" value="cas_TM1811_Csm1"/>
    <property type="match status" value="1"/>
</dbReference>
<evidence type="ECO:0000256" key="12">
    <source>
        <dbReference type="ARBA" id="ARBA00032922"/>
    </source>
</evidence>
<protein>
    <recommendedName>
        <fullName evidence="3">CRISPR system single-strand-specific deoxyribonuclease Cas10/Csm1 (subtype III-A)</fullName>
    </recommendedName>
    <alternativeName>
        <fullName evidence="12">Cyclic oligoadenylate synthase</fullName>
    </alternativeName>
</protein>
<comment type="similarity">
    <text evidence="2">Belongs to the CRISPR-associated Cas10/Csm1 family.</text>
</comment>
<evidence type="ECO:0000256" key="7">
    <source>
        <dbReference type="ARBA" id="ARBA00022759"/>
    </source>
</evidence>
<evidence type="ECO:0000256" key="9">
    <source>
        <dbReference type="ARBA" id="ARBA00022839"/>
    </source>
</evidence>
<dbReference type="InterPro" id="IPR000160">
    <property type="entry name" value="GGDEF_dom"/>
</dbReference>
<evidence type="ECO:0000256" key="3">
    <source>
        <dbReference type="ARBA" id="ARBA00014333"/>
    </source>
</evidence>
<keyword evidence="9" id="KW-0269">Exonuclease</keyword>
<comment type="cofactor">
    <cofactor evidence="1">
        <name>a divalent metal cation</name>
        <dbReference type="ChEBI" id="CHEBI:60240"/>
    </cofactor>
</comment>
<evidence type="ECO:0000256" key="8">
    <source>
        <dbReference type="ARBA" id="ARBA00022801"/>
    </source>
</evidence>
<dbReference type="Gene3D" id="3.30.70.270">
    <property type="match status" value="1"/>
</dbReference>
<keyword evidence="7" id="KW-0255">Endonuclease</keyword>
<dbReference type="InterPro" id="IPR052117">
    <property type="entry name" value="Cas10/Csm1_subtype-III-A"/>
</dbReference>
<dbReference type="InterPro" id="IPR048693">
    <property type="entry name" value="Cmr2-like_C"/>
</dbReference>
<keyword evidence="8" id="KW-0378">Hydrolase</keyword>
<evidence type="ECO:0000313" key="14">
    <source>
        <dbReference type="EMBL" id="MCC2129125.1"/>
    </source>
</evidence>
<dbReference type="Gene3D" id="1.10.3210.10">
    <property type="entry name" value="Hypothetical protein af1432"/>
    <property type="match status" value="1"/>
</dbReference>
<name>A0AAE3DE47_9FIRM</name>
<gene>
    <name evidence="14" type="primary">cas10</name>
    <name evidence="14" type="ORF">LKD37_06270</name>
</gene>
<evidence type="ECO:0000313" key="15">
    <source>
        <dbReference type="Proteomes" id="UP001199319"/>
    </source>
</evidence>
<dbReference type="Pfam" id="PF20824">
    <property type="entry name" value="Cmr2_hel_dom2"/>
    <property type="match status" value="1"/>
</dbReference>
<evidence type="ECO:0000256" key="1">
    <source>
        <dbReference type="ARBA" id="ARBA00001968"/>
    </source>
</evidence>
<dbReference type="GO" id="GO:0005524">
    <property type="term" value="F:ATP binding"/>
    <property type="evidence" value="ECO:0007669"/>
    <property type="project" value="UniProtKB-KW"/>
</dbReference>
<dbReference type="InterPro" id="IPR006674">
    <property type="entry name" value="HD_domain"/>
</dbReference>
<evidence type="ECO:0000256" key="5">
    <source>
        <dbReference type="ARBA" id="ARBA00022722"/>
    </source>
</evidence>
<keyword evidence="10" id="KW-0067">ATP-binding</keyword>
<evidence type="ECO:0000256" key="6">
    <source>
        <dbReference type="ARBA" id="ARBA00022741"/>
    </source>
</evidence>
<dbReference type="CDD" id="cd09680">
    <property type="entry name" value="Cas10_III"/>
    <property type="match status" value="1"/>
</dbReference>
<evidence type="ECO:0000259" key="13">
    <source>
        <dbReference type="PROSITE" id="PS50887"/>
    </source>
</evidence>
<dbReference type="EMBL" id="JAJEPW010000013">
    <property type="protein sequence ID" value="MCC2129125.1"/>
    <property type="molecule type" value="Genomic_DNA"/>
</dbReference>
<dbReference type="GO" id="GO:0004527">
    <property type="term" value="F:exonuclease activity"/>
    <property type="evidence" value="ECO:0007669"/>
    <property type="project" value="UniProtKB-KW"/>
</dbReference>
<dbReference type="PANTHER" id="PTHR36528:SF1">
    <property type="entry name" value="CRISPR SYSTEM SINGLE-STRAND-SPECIFIC DEOXYRIBONUCLEASE CAS10_CSM1 (SUBTYPE III-A)"/>
    <property type="match status" value="1"/>
</dbReference>
<dbReference type="Pfam" id="PF18211">
    <property type="entry name" value="Csm1_B"/>
    <property type="match status" value="1"/>
</dbReference>
<dbReference type="PROSITE" id="PS50887">
    <property type="entry name" value="GGDEF"/>
    <property type="match status" value="1"/>
</dbReference>
<dbReference type="RefSeq" id="WP_302928420.1">
    <property type="nucleotide sequence ID" value="NZ_JAJEPW010000013.1"/>
</dbReference>
<sequence length="778" mass="86704">MNPQTVQATFGCLLHDVGKAVCRAGISDGRHGEAGYRFVRDIDGYGQAKAVLDCIRYHHAAQLRQAKDCDPLAAIACIADNIAAAADRRQTGDETQFDRYLPLSPVFTHLNGEHPGHTLPPHALDGRLRLPLDGSFRLSAGDYEQILLTLRRELSALPPQEEWLNSLLSVWESCMSTVPSSTNTGESPDISLYDHSKVTAAVGACISEYLLDRGETDYFTALVQQEQSFRLQQAFLLYSADFSGIQKFIYSVSTRNALKSLRSRSFFLELCMEHYIDELLQLCGLSRANLLYSGGGHCYVLLSNTEKTVRAIQAWNTRFNDFLIEQFGVRLYLADGYTPCSANDLTNTPAEEAPYQAMFRRVSRQVAKKKLHRYSVQQLRRMNQSHQNPGQRECRICGRTDALRDGEEDTCICLWCALFESLSRKIQGQAVYVVSRDAAGADFTLPAAQGELSFILTNEARARQLLAGEGVARVYTKNRFCAGLRYSTRIYVGDYAADNSMAALAGASEGVPRLGVCRMDVDNLGQSFVSGYECAAESDPVKRQHFVTLSRTAAFSRQMSLFFKGYINPILSGEFEHYRALQVAVVYSGGDDVFLVGAWTDVLEGARRIREALRRYTCGALTISAGIGIYGDHFPIRQAASLTAGLEDEVKSLPHKDGIALFAAGDGHCYPWDTYLERICGEKLVTLEQYFSSGDSEHGTAFLYRLMELLRQAQAGGGIALARYAYLLARLEPKRNAPNYPGYKRFSEDMYRWALNSADRGELLTAICIYVYRNRKRG</sequence>
<dbReference type="Proteomes" id="UP001199319">
    <property type="component" value="Unassembled WGS sequence"/>
</dbReference>
<proteinExistence type="inferred from homology"/>
<feature type="domain" description="GGDEF" evidence="13">
    <location>
        <begin position="512"/>
        <end position="664"/>
    </location>
</feature>
<keyword evidence="5" id="KW-0540">Nuclease</keyword>
<dbReference type="InterPro" id="IPR041062">
    <property type="entry name" value="Csm1_B"/>
</dbReference>